<dbReference type="OrthoDB" id="9951134at2"/>
<organism evidence="1 2">
    <name type="scientific">Frankia alni (strain DSM 45986 / CECT 9034 / ACN14a)</name>
    <dbReference type="NCBI Taxonomy" id="326424"/>
    <lineage>
        <taxon>Bacteria</taxon>
        <taxon>Bacillati</taxon>
        <taxon>Actinomycetota</taxon>
        <taxon>Actinomycetes</taxon>
        <taxon>Frankiales</taxon>
        <taxon>Frankiaceae</taxon>
        <taxon>Frankia</taxon>
    </lineage>
</organism>
<accession>Q0RTF8</accession>
<dbReference type="Proteomes" id="UP000000657">
    <property type="component" value="Chromosome"/>
</dbReference>
<evidence type="ECO:0000313" key="1">
    <source>
        <dbReference type="EMBL" id="CAJ59141.1"/>
    </source>
</evidence>
<dbReference type="AlphaFoldDB" id="Q0RTF8"/>
<dbReference type="KEGG" id="fal:FRAAL0466"/>
<proteinExistence type="predicted"/>
<name>Q0RTF8_FRAAA</name>
<reference evidence="1 2" key="1">
    <citation type="journal article" date="2007" name="Genome Res.">
        <title>Genome characteristics of facultatively symbiotic Frankia sp. strains reflect host range and host plant biogeography.</title>
        <authorList>
            <person name="Normand P."/>
            <person name="Lapierre P."/>
            <person name="Tisa L.S."/>
            <person name="Gogarten J.P."/>
            <person name="Alloisio N."/>
            <person name="Bagnarol E."/>
            <person name="Bassi C.A."/>
            <person name="Berry A.M."/>
            <person name="Bickhart D.M."/>
            <person name="Choisne N."/>
            <person name="Couloux A."/>
            <person name="Cournoyer B."/>
            <person name="Cruveiller S."/>
            <person name="Daubin V."/>
            <person name="Demange N."/>
            <person name="Francino M.P."/>
            <person name="Goltsman E."/>
            <person name="Huang Y."/>
            <person name="Kopp O.R."/>
            <person name="Labarre L."/>
            <person name="Lapidus A."/>
            <person name="Lavire C."/>
            <person name="Marechal J."/>
            <person name="Martinez M."/>
            <person name="Mastronunzio J.E."/>
            <person name="Mullin B.C."/>
            <person name="Niemann J."/>
            <person name="Pujic P."/>
            <person name="Rawnsley T."/>
            <person name="Rouy Z."/>
            <person name="Schenowitz C."/>
            <person name="Sellstedt A."/>
            <person name="Tavares F."/>
            <person name="Tomkins J.P."/>
            <person name="Vallenet D."/>
            <person name="Valverde C."/>
            <person name="Wall L.G."/>
            <person name="Wang Y."/>
            <person name="Medigue C."/>
            <person name="Benson D.R."/>
        </authorList>
    </citation>
    <scope>NUCLEOTIDE SEQUENCE [LARGE SCALE GENOMIC DNA]</scope>
    <source>
        <strain evidence="2">DSM 45986 / CECT 9034 / ACN14a</strain>
    </source>
</reference>
<keyword evidence="2" id="KW-1185">Reference proteome</keyword>
<gene>
    <name evidence="1" type="ordered locus">FRAAL0466</name>
</gene>
<protein>
    <submittedName>
        <fullName evidence="1">Uncharacterized protein</fullName>
    </submittedName>
</protein>
<dbReference type="RefSeq" id="WP_011601721.1">
    <property type="nucleotide sequence ID" value="NC_008278.1"/>
</dbReference>
<evidence type="ECO:0000313" key="2">
    <source>
        <dbReference type="Proteomes" id="UP000000657"/>
    </source>
</evidence>
<dbReference type="EMBL" id="CT573213">
    <property type="protein sequence ID" value="CAJ59141.1"/>
    <property type="molecule type" value="Genomic_DNA"/>
</dbReference>
<dbReference type="HOGENOM" id="CLU_1675324_0_0_11"/>
<dbReference type="STRING" id="326424.FRAAL0466"/>
<sequence length="157" mass="16770">MNADTIVDTTPHRAQILQSAELYDISTQSCHATRHTEAPPALIDIELNTNASLEAAGLDVTVTCQCAIRGDDQSSVADIGLTILVRYAFPADFNRAAFSIDQEGELHVLRASFPYLREGIQSLAARLGIPGIALGPIAVDIPSQSGDIDLDVDVPEE</sequence>